<comment type="similarity">
    <text evidence="2 11">Belongs to the acyl-CoA dehydrogenase family.</text>
</comment>
<gene>
    <name evidence="15" type="ORF">SAMN05216226_104157</name>
</gene>
<dbReference type="InterPro" id="IPR052033">
    <property type="entry name" value="Glutaryl-CoA_DH_mitochondrial"/>
</dbReference>
<dbReference type="OrthoDB" id="275197at2157"/>
<evidence type="ECO:0000256" key="5">
    <source>
        <dbReference type="ARBA" id="ARBA00022946"/>
    </source>
</evidence>
<accession>A0A1G8UBI4</accession>
<dbReference type="RefSeq" id="WP_092700358.1">
    <property type="nucleotide sequence ID" value="NZ_FNFC01000004.1"/>
</dbReference>
<dbReference type="Proteomes" id="UP000198856">
    <property type="component" value="Unassembled WGS sequence"/>
</dbReference>
<dbReference type="InterPro" id="IPR009075">
    <property type="entry name" value="AcylCo_DH/oxidase_C"/>
</dbReference>
<dbReference type="InterPro" id="IPR036250">
    <property type="entry name" value="AcylCo_DH-like_C"/>
</dbReference>
<dbReference type="InterPro" id="IPR006091">
    <property type="entry name" value="Acyl-CoA_Oxase/DH_mid-dom"/>
</dbReference>
<evidence type="ECO:0000256" key="1">
    <source>
        <dbReference type="ARBA" id="ARBA00001974"/>
    </source>
</evidence>
<evidence type="ECO:0000256" key="2">
    <source>
        <dbReference type="ARBA" id="ARBA00009347"/>
    </source>
</evidence>
<evidence type="ECO:0000259" key="14">
    <source>
        <dbReference type="Pfam" id="PF02771"/>
    </source>
</evidence>
<evidence type="ECO:0000256" key="3">
    <source>
        <dbReference type="ARBA" id="ARBA00022630"/>
    </source>
</evidence>
<keyword evidence="5" id="KW-0809">Transit peptide</keyword>
<dbReference type="AlphaFoldDB" id="A0A1G8UBI4"/>
<evidence type="ECO:0000313" key="16">
    <source>
        <dbReference type="Proteomes" id="UP000198856"/>
    </source>
</evidence>
<dbReference type="PANTHER" id="PTHR42807:SF1">
    <property type="entry name" value="GLUTARYL-COA DEHYDROGENASE, MITOCHONDRIAL"/>
    <property type="match status" value="1"/>
</dbReference>
<comment type="catalytic activity">
    <reaction evidence="10">
        <text>glutaryl-CoA + oxidized [electron-transfer flavoprotein] + 2 H(+) = (2E)-butenoyl-CoA + reduced [electron-transfer flavoprotein] + CO2</text>
        <dbReference type="Rhea" id="RHEA:13389"/>
        <dbReference type="Rhea" id="RHEA-COMP:10685"/>
        <dbReference type="Rhea" id="RHEA-COMP:10686"/>
        <dbReference type="ChEBI" id="CHEBI:15378"/>
        <dbReference type="ChEBI" id="CHEBI:16526"/>
        <dbReference type="ChEBI" id="CHEBI:57332"/>
        <dbReference type="ChEBI" id="CHEBI:57378"/>
        <dbReference type="ChEBI" id="CHEBI:57692"/>
        <dbReference type="ChEBI" id="CHEBI:58307"/>
        <dbReference type="EC" id="1.3.8.6"/>
    </reaction>
</comment>
<keyword evidence="3 11" id="KW-0285">Flavoprotein</keyword>
<dbReference type="SUPFAM" id="SSF47203">
    <property type="entry name" value="Acyl-CoA dehydrogenase C-terminal domain-like"/>
    <property type="match status" value="1"/>
</dbReference>
<dbReference type="EMBL" id="FNFC01000004">
    <property type="protein sequence ID" value="SDJ51101.1"/>
    <property type="molecule type" value="Genomic_DNA"/>
</dbReference>
<feature type="domain" description="Acyl-CoA dehydrogenase/oxidase C-terminal" evidence="12">
    <location>
        <begin position="234"/>
        <end position="379"/>
    </location>
</feature>
<dbReference type="PROSITE" id="PS00073">
    <property type="entry name" value="ACYL_COA_DH_2"/>
    <property type="match status" value="1"/>
</dbReference>
<dbReference type="Pfam" id="PF00441">
    <property type="entry name" value="Acyl-CoA_dh_1"/>
    <property type="match status" value="1"/>
</dbReference>
<evidence type="ECO:0000256" key="6">
    <source>
        <dbReference type="ARBA" id="ARBA00023002"/>
    </source>
</evidence>
<dbReference type="PANTHER" id="PTHR42807">
    <property type="entry name" value="GLUTARYL-COA DEHYDROGENASE, MITOCHONDRIAL"/>
    <property type="match status" value="1"/>
</dbReference>
<comment type="pathway">
    <text evidence="8">Amino-acid metabolism; tryptophan metabolism.</text>
</comment>
<dbReference type="InterPro" id="IPR037069">
    <property type="entry name" value="AcylCoA_DH/ox_N_sf"/>
</dbReference>
<dbReference type="Gene3D" id="1.20.140.10">
    <property type="entry name" value="Butyryl-CoA Dehydrogenase, subunit A, domain 3"/>
    <property type="match status" value="1"/>
</dbReference>
<dbReference type="EC" id="1.3.8.6" evidence="9"/>
<feature type="domain" description="Acyl-CoA oxidase/dehydrogenase middle" evidence="13">
    <location>
        <begin position="127"/>
        <end position="221"/>
    </location>
</feature>
<evidence type="ECO:0000256" key="10">
    <source>
        <dbReference type="ARBA" id="ARBA00049493"/>
    </source>
</evidence>
<name>A0A1G8UBI4_9EURY</name>
<dbReference type="InterPro" id="IPR013786">
    <property type="entry name" value="AcylCoA_DH/ox_N"/>
</dbReference>
<dbReference type="InterPro" id="IPR006089">
    <property type="entry name" value="Acyl-CoA_DH_CS"/>
</dbReference>
<dbReference type="InterPro" id="IPR009100">
    <property type="entry name" value="AcylCoA_DH/oxidase_NM_dom_sf"/>
</dbReference>
<dbReference type="GO" id="GO:0050660">
    <property type="term" value="F:flavin adenine dinucleotide binding"/>
    <property type="evidence" value="ECO:0007669"/>
    <property type="project" value="InterPro"/>
</dbReference>
<proteinExistence type="inferred from homology"/>
<sequence length="388" mass="43218">MLDYFDIDAKLSQEERLIRDEARKFVDERVRPDIAEHYEEATFPTELIPEMGEMGFYAPNLDGYGLPGVSETAYGLLMQELEACDSGLRSMASVQGALVMYPIHAYGSDEQKDEWLPKLGEGEAVGCFGLTEPEHGSNPSAMETQAEKTDEGYVLNGSKTWITNSPIADVAVVWARDKSEADTPIRGFLVETERDGVTTNKIDEKLSLRASITGEIDLNDVWVPEANRLPGVEGMKGPLSCLTQARYGIAWGAVGAARDSFEQARDYALERDQFGGPIARFQMQQEKLAEMATQITLSQLLAFRLAELKEADEMRPQHVSMAKRNNVRMARDQSRVAREMLGGNGITLDYSPMRHMSNMETVYTYEGTHDIHTLILGEDLTGIPAYNQ</sequence>
<dbReference type="STRING" id="890420.SAMN05216226_104157"/>
<evidence type="ECO:0000313" key="15">
    <source>
        <dbReference type="EMBL" id="SDJ51101.1"/>
    </source>
</evidence>
<dbReference type="GO" id="GO:0004361">
    <property type="term" value="F:glutaryl-CoA dehydrogenase activity"/>
    <property type="evidence" value="ECO:0007669"/>
    <property type="project" value="UniProtKB-EC"/>
</dbReference>
<evidence type="ECO:0000256" key="7">
    <source>
        <dbReference type="ARBA" id="ARBA00037899"/>
    </source>
</evidence>
<reference evidence="15 16" key="1">
    <citation type="submission" date="2016-10" db="EMBL/GenBank/DDBJ databases">
        <authorList>
            <person name="de Groot N.N."/>
        </authorList>
    </citation>
    <scope>NUCLEOTIDE SEQUENCE [LARGE SCALE GENOMIC DNA]</scope>
    <source>
        <strain evidence="15 16">IBRC-M10015</strain>
    </source>
</reference>
<comment type="pathway">
    <text evidence="7">Amino-acid metabolism; lysine degradation.</text>
</comment>
<protein>
    <recommendedName>
        <fullName evidence="9">glutaryl-CoA dehydrogenase (ETF)</fullName>
        <ecNumber evidence="9">1.3.8.6</ecNumber>
    </recommendedName>
</protein>
<organism evidence="15 16">
    <name type="scientific">Halovenus aranensis</name>
    <dbReference type="NCBI Taxonomy" id="890420"/>
    <lineage>
        <taxon>Archaea</taxon>
        <taxon>Methanobacteriati</taxon>
        <taxon>Methanobacteriota</taxon>
        <taxon>Stenosarchaea group</taxon>
        <taxon>Halobacteria</taxon>
        <taxon>Halobacteriales</taxon>
        <taxon>Haloarculaceae</taxon>
        <taxon>Halovenus</taxon>
    </lineage>
</organism>
<dbReference type="GO" id="GO:0000062">
    <property type="term" value="F:fatty-acyl-CoA binding"/>
    <property type="evidence" value="ECO:0007669"/>
    <property type="project" value="TreeGrafter"/>
</dbReference>
<evidence type="ECO:0000256" key="11">
    <source>
        <dbReference type="RuleBase" id="RU362125"/>
    </source>
</evidence>
<evidence type="ECO:0000259" key="12">
    <source>
        <dbReference type="Pfam" id="PF00441"/>
    </source>
</evidence>
<dbReference type="GO" id="GO:0033539">
    <property type="term" value="P:fatty acid beta-oxidation using acyl-CoA dehydrogenase"/>
    <property type="evidence" value="ECO:0007669"/>
    <property type="project" value="TreeGrafter"/>
</dbReference>
<dbReference type="SUPFAM" id="SSF56645">
    <property type="entry name" value="Acyl-CoA dehydrogenase NM domain-like"/>
    <property type="match status" value="1"/>
</dbReference>
<evidence type="ECO:0000256" key="8">
    <source>
        <dbReference type="ARBA" id="ARBA00037927"/>
    </source>
</evidence>
<comment type="cofactor">
    <cofactor evidence="1 11">
        <name>FAD</name>
        <dbReference type="ChEBI" id="CHEBI:57692"/>
    </cofactor>
</comment>
<dbReference type="Gene3D" id="1.10.540.10">
    <property type="entry name" value="Acyl-CoA dehydrogenase/oxidase, N-terminal domain"/>
    <property type="match status" value="1"/>
</dbReference>
<evidence type="ECO:0000256" key="4">
    <source>
        <dbReference type="ARBA" id="ARBA00022827"/>
    </source>
</evidence>
<dbReference type="Gene3D" id="2.40.110.10">
    <property type="entry name" value="Butyryl-CoA Dehydrogenase, subunit A, domain 2"/>
    <property type="match status" value="1"/>
</dbReference>
<dbReference type="GO" id="GO:0046949">
    <property type="term" value="P:fatty-acyl-CoA biosynthetic process"/>
    <property type="evidence" value="ECO:0007669"/>
    <property type="project" value="TreeGrafter"/>
</dbReference>
<keyword evidence="6 11" id="KW-0560">Oxidoreductase</keyword>
<feature type="domain" description="Acyl-CoA dehydrogenase/oxidase N-terminal" evidence="14">
    <location>
        <begin position="12"/>
        <end position="123"/>
    </location>
</feature>
<keyword evidence="16" id="KW-1185">Reference proteome</keyword>
<evidence type="ECO:0000256" key="9">
    <source>
        <dbReference type="ARBA" id="ARBA00039033"/>
    </source>
</evidence>
<dbReference type="Pfam" id="PF02771">
    <property type="entry name" value="Acyl-CoA_dh_N"/>
    <property type="match status" value="1"/>
</dbReference>
<keyword evidence="4 11" id="KW-0274">FAD</keyword>
<dbReference type="Pfam" id="PF02770">
    <property type="entry name" value="Acyl-CoA_dh_M"/>
    <property type="match status" value="1"/>
</dbReference>
<dbReference type="InterPro" id="IPR046373">
    <property type="entry name" value="Acyl-CoA_Oxase/DH_mid-dom_sf"/>
</dbReference>
<evidence type="ECO:0000259" key="13">
    <source>
        <dbReference type="Pfam" id="PF02770"/>
    </source>
</evidence>